<sequence>MSKLKWGVGGIFTLAVAAVGGNLYADKNLKTYYQQGNQQAKNLSVKYQNFHMGSLKGHADWTAELVLDPCKPKDLIKFSGQDTIKRSWNGYSVQSDIKITQAQGSLQSLLKEPLKAKTTINWLGTMHTALTTPFISRNEAQIQSRLEPITLEFHAKQINQQLKILDLQLEIPSLSVIDANSNFQMTGLKLETNQGLNGQYLESGKTKIKMDLLKMSSRETKTPINAELKNLSIETQSELEERILNTSTSLKLDEMTMPFVPAMQNLQLNFNVTNLNRQKLQHFFDLVVKGEKSCLAKEKLVQDIEPALLAVINEGFYFESKNNQFKMGKGVAKASMSGRIMPSHQSNLMGMVKMMPSLMEYKADVEFDKNIMSSVMNNYMAKAGSPMTEQNLENMLSTMQQSGQVKRDGDTLKMSLEYKFGEKKFLN</sequence>
<organism evidence="1 2">
    <name type="scientific">Acinetobacter albensis</name>
    <dbReference type="NCBI Taxonomy" id="1673609"/>
    <lineage>
        <taxon>Bacteria</taxon>
        <taxon>Pseudomonadati</taxon>
        <taxon>Pseudomonadota</taxon>
        <taxon>Gammaproteobacteria</taxon>
        <taxon>Moraxellales</taxon>
        <taxon>Moraxellaceae</taxon>
        <taxon>Acinetobacter</taxon>
    </lineage>
</organism>
<name>A0A1C4GWW6_9GAMM</name>
<dbReference type="OrthoDB" id="6716616at2"/>
<dbReference type="EMBL" id="FMBK01000011">
    <property type="protein sequence ID" value="SCC72642.1"/>
    <property type="molecule type" value="Genomic_DNA"/>
</dbReference>
<dbReference type="Pfam" id="PF06097">
    <property type="entry name" value="DUF945"/>
    <property type="match status" value="1"/>
</dbReference>
<dbReference type="AlphaFoldDB" id="A0A1C4GWW6"/>
<gene>
    <name evidence="1" type="ORF">GA0116959_11148</name>
</gene>
<accession>A0A1C4GWW6</accession>
<evidence type="ECO:0000313" key="1">
    <source>
        <dbReference type="EMBL" id="SCC72642.1"/>
    </source>
</evidence>
<evidence type="ECO:0008006" key="3">
    <source>
        <dbReference type="Google" id="ProtNLM"/>
    </source>
</evidence>
<dbReference type="RefSeq" id="WP_092720601.1">
    <property type="nucleotide sequence ID" value="NZ_FMBK01000011.1"/>
</dbReference>
<reference evidence="1 2" key="1">
    <citation type="submission" date="2016-08" db="EMBL/GenBank/DDBJ databases">
        <authorList>
            <person name="Seilhamer J.J."/>
        </authorList>
    </citation>
    <scope>NUCLEOTIDE SEQUENCE [LARGE SCALE GENOMIC DNA]</scope>
    <source>
        <strain evidence="1 2">ANC 4874</strain>
    </source>
</reference>
<dbReference type="Proteomes" id="UP000243661">
    <property type="component" value="Unassembled WGS sequence"/>
</dbReference>
<protein>
    <recommendedName>
        <fullName evidence="3">DUF945 family protein</fullName>
    </recommendedName>
</protein>
<evidence type="ECO:0000313" key="2">
    <source>
        <dbReference type="Proteomes" id="UP000243661"/>
    </source>
</evidence>
<dbReference type="InterPro" id="IPR010352">
    <property type="entry name" value="DUF945"/>
</dbReference>
<proteinExistence type="predicted"/>